<organism evidence="1 2">
    <name type="scientific">Vibrio chagasii</name>
    <dbReference type="NCBI Taxonomy" id="170679"/>
    <lineage>
        <taxon>Bacteria</taxon>
        <taxon>Pseudomonadati</taxon>
        <taxon>Pseudomonadota</taxon>
        <taxon>Gammaproteobacteria</taxon>
        <taxon>Vibrionales</taxon>
        <taxon>Vibrionaceae</taxon>
        <taxon>Vibrio</taxon>
    </lineage>
</organism>
<reference evidence="1 2" key="1">
    <citation type="submission" date="2019-09" db="EMBL/GenBank/DDBJ databases">
        <title>Draft genome sequences of 48 bacterial type strains from the CCUG.</title>
        <authorList>
            <person name="Tunovic T."/>
            <person name="Pineiro-Iglesias B."/>
            <person name="Unosson C."/>
            <person name="Inganas E."/>
            <person name="Ohlen M."/>
            <person name="Cardew S."/>
            <person name="Jensie-Markopoulos S."/>
            <person name="Salva-Serra F."/>
            <person name="Jaen-Luchoro D."/>
            <person name="Karlsson R."/>
            <person name="Svensson-Stadler L."/>
            <person name="Chun J."/>
            <person name="Moore E."/>
        </authorList>
    </citation>
    <scope>NUCLEOTIDE SEQUENCE [LARGE SCALE GENOMIC DNA]</scope>
    <source>
        <strain evidence="1 2">CCUG 48643</strain>
    </source>
</reference>
<evidence type="ECO:0000313" key="2">
    <source>
        <dbReference type="Proteomes" id="UP000423756"/>
    </source>
</evidence>
<dbReference type="GeneID" id="77344790"/>
<evidence type="ECO:0000313" key="1">
    <source>
        <dbReference type="EMBL" id="KAB0482367.1"/>
    </source>
</evidence>
<dbReference type="AlphaFoldDB" id="A0A7V7NWZ5"/>
<gene>
    <name evidence="1" type="ORF">F7Q91_02890</name>
</gene>
<sequence>MTDCCHRAVTTYIVCTAYNFTGEHLGDEFARRMLIDAGISMNNKKDALVIESLGEQYVHVVKKLTNM</sequence>
<dbReference type="RefSeq" id="WP_137406656.1">
    <property type="nucleotide sequence ID" value="NZ_AP025467.1"/>
</dbReference>
<proteinExistence type="predicted"/>
<accession>A0A7V7NWZ5</accession>
<protein>
    <submittedName>
        <fullName evidence="1">Uncharacterized protein</fullName>
    </submittedName>
</protein>
<dbReference type="EMBL" id="VZPX01000004">
    <property type="protein sequence ID" value="KAB0482367.1"/>
    <property type="molecule type" value="Genomic_DNA"/>
</dbReference>
<dbReference type="Proteomes" id="UP000423756">
    <property type="component" value="Unassembled WGS sequence"/>
</dbReference>
<name>A0A7V7NWZ5_9VIBR</name>
<comment type="caution">
    <text evidence="1">The sequence shown here is derived from an EMBL/GenBank/DDBJ whole genome shotgun (WGS) entry which is preliminary data.</text>
</comment>